<evidence type="ECO:0000313" key="4">
    <source>
        <dbReference type="Proteomes" id="UP000799438"/>
    </source>
</evidence>
<reference evidence="3" key="1">
    <citation type="journal article" date="2020" name="Stud. Mycol.">
        <title>101 Dothideomycetes genomes: a test case for predicting lifestyles and emergence of pathogens.</title>
        <authorList>
            <person name="Haridas S."/>
            <person name="Albert R."/>
            <person name="Binder M."/>
            <person name="Bloem J."/>
            <person name="Labutti K."/>
            <person name="Salamov A."/>
            <person name="Andreopoulos B."/>
            <person name="Baker S."/>
            <person name="Barry K."/>
            <person name="Bills G."/>
            <person name="Bluhm B."/>
            <person name="Cannon C."/>
            <person name="Castanera R."/>
            <person name="Culley D."/>
            <person name="Daum C."/>
            <person name="Ezra D."/>
            <person name="Gonzalez J."/>
            <person name="Henrissat B."/>
            <person name="Kuo A."/>
            <person name="Liang C."/>
            <person name="Lipzen A."/>
            <person name="Lutzoni F."/>
            <person name="Magnuson J."/>
            <person name="Mondo S."/>
            <person name="Nolan M."/>
            <person name="Ohm R."/>
            <person name="Pangilinan J."/>
            <person name="Park H.-J."/>
            <person name="Ramirez L."/>
            <person name="Alfaro M."/>
            <person name="Sun H."/>
            <person name="Tritt A."/>
            <person name="Yoshinaga Y."/>
            <person name="Zwiers L.-H."/>
            <person name="Turgeon B."/>
            <person name="Goodwin S."/>
            <person name="Spatafora J."/>
            <person name="Crous P."/>
            <person name="Grigoriev I."/>
        </authorList>
    </citation>
    <scope>NUCLEOTIDE SEQUENCE</scope>
    <source>
        <strain evidence="3">CBS 121167</strain>
    </source>
</reference>
<keyword evidence="2" id="KW-0472">Membrane</keyword>
<evidence type="ECO:0000256" key="2">
    <source>
        <dbReference type="SAM" id="Phobius"/>
    </source>
</evidence>
<proteinExistence type="predicted"/>
<dbReference type="EMBL" id="ML995474">
    <property type="protein sequence ID" value="KAF2147527.1"/>
    <property type="molecule type" value="Genomic_DNA"/>
</dbReference>
<protein>
    <submittedName>
        <fullName evidence="3">Uncharacterized protein</fullName>
    </submittedName>
</protein>
<dbReference type="GeneID" id="54304744"/>
<dbReference type="RefSeq" id="XP_033403235.1">
    <property type="nucleotide sequence ID" value="XM_033547237.1"/>
</dbReference>
<organism evidence="3 4">
    <name type="scientific">Aplosporella prunicola CBS 121167</name>
    <dbReference type="NCBI Taxonomy" id="1176127"/>
    <lineage>
        <taxon>Eukaryota</taxon>
        <taxon>Fungi</taxon>
        <taxon>Dikarya</taxon>
        <taxon>Ascomycota</taxon>
        <taxon>Pezizomycotina</taxon>
        <taxon>Dothideomycetes</taxon>
        <taxon>Dothideomycetes incertae sedis</taxon>
        <taxon>Botryosphaeriales</taxon>
        <taxon>Aplosporellaceae</taxon>
        <taxon>Aplosporella</taxon>
    </lineage>
</organism>
<name>A0A6A6BX96_9PEZI</name>
<accession>A0A6A6BX96</accession>
<feature type="transmembrane region" description="Helical" evidence="2">
    <location>
        <begin position="84"/>
        <end position="117"/>
    </location>
</feature>
<feature type="compositionally biased region" description="Polar residues" evidence="1">
    <location>
        <begin position="45"/>
        <end position="73"/>
    </location>
</feature>
<keyword evidence="2" id="KW-1133">Transmembrane helix</keyword>
<evidence type="ECO:0000256" key="1">
    <source>
        <dbReference type="SAM" id="MobiDB-lite"/>
    </source>
</evidence>
<keyword evidence="4" id="KW-1185">Reference proteome</keyword>
<feature type="region of interest" description="Disordered" evidence="1">
    <location>
        <begin position="42"/>
        <end position="73"/>
    </location>
</feature>
<sequence length="243" mass="26787">MGSYYRHHQKFLTSEFLVKGIHSHITILTHKPPISISSFFSSLSHQTQPPQPTEASSTAQHSTAPYPSQSANSPALPYQPNTMIHVIFSAIAFTFILSLTHLTYCFVYIILASFIHLATYGTSRAKAGICARSKTKPKTKTKTKSKNTKDDAMSAKVHIAETIAIEKEQQQQGQEASEYAYVPSIADRRAIRRAIHAAIWRDCSPALPAAVETANADADSECKLSEAEILHIRRAVHDALARA</sequence>
<keyword evidence="2" id="KW-0812">Transmembrane</keyword>
<dbReference type="AlphaFoldDB" id="A0A6A6BX96"/>
<dbReference type="Proteomes" id="UP000799438">
    <property type="component" value="Unassembled WGS sequence"/>
</dbReference>
<gene>
    <name evidence="3" type="ORF">K452DRAFT_8555</name>
</gene>
<evidence type="ECO:0000313" key="3">
    <source>
        <dbReference type="EMBL" id="KAF2147527.1"/>
    </source>
</evidence>